<comment type="catalytic activity">
    <reaction evidence="25">
        <text>4-methyl-2-oxopentanoate + L-kynurenine = kynurenate + L-leucine + H2O</text>
        <dbReference type="Rhea" id="RHEA:66068"/>
        <dbReference type="ChEBI" id="CHEBI:15377"/>
        <dbReference type="ChEBI" id="CHEBI:17865"/>
        <dbReference type="ChEBI" id="CHEBI:57427"/>
        <dbReference type="ChEBI" id="CHEBI:57959"/>
        <dbReference type="ChEBI" id="CHEBI:58454"/>
    </reaction>
    <physiologicalReaction direction="left-to-right" evidence="25">
        <dbReference type="Rhea" id="RHEA:66069"/>
    </physiologicalReaction>
</comment>
<sequence>MNYARFLTAVSAARKPSPIRMLTELQQRSPPSLISLAGGAPNPNTFPFQSASIQVKNGQTITFDEVAMNRALQYSASSGIPELLTWMKNLQKNLHNPPTASYAPEKGQMEMCVTTGSQEGLCKVFEMLVNPGDNVLLDAPTYSGTLATLEPLGCNLINVSSDHHGMIPAALKEVLSRWDPSEVHKPGSTAPKILYTIPNGGNPTGASMTTQRKQEVYELARQYDMLIIEDDPYYYLQFDKVLKEFTHLLIFPWAPTFLSMDVDGRIIRTDSFSKILSSGLRIGFVTGPKPLVDRVVLHIQASTMHTSTFTQLMVSQLLHGWGQEGFLQHIDRVIEFYSKQRDAMISSADKWLKGLYVAEWHAPSAGMFLWIKLKGIADTQQLIMKKALEKEVLLVPGGVFMINSSEPCPYVRAAFSLATPEQIDEAFRRLASLIKEAL</sequence>
<dbReference type="Pfam" id="PF00155">
    <property type="entry name" value="Aminotran_1_2"/>
    <property type="match status" value="1"/>
</dbReference>
<dbReference type="FunFam" id="3.40.640.10:FF:000071">
    <property type="entry name" value="Kynurenine/alpha-aminoadipate aminotransferase, mitochondrial"/>
    <property type="match status" value="1"/>
</dbReference>
<comment type="catalytic activity">
    <reaction evidence="23">
        <text>glycine + 2-oxoglutarate = glyoxylate + L-glutamate</text>
        <dbReference type="Rhea" id="RHEA:14089"/>
        <dbReference type="ChEBI" id="CHEBI:16810"/>
        <dbReference type="ChEBI" id="CHEBI:29985"/>
        <dbReference type="ChEBI" id="CHEBI:36655"/>
        <dbReference type="ChEBI" id="CHEBI:57305"/>
        <dbReference type="EC" id="2.6.1.4"/>
    </reaction>
</comment>
<keyword evidence="5" id="KW-0032">Aminotransferase</keyword>
<evidence type="ECO:0000256" key="4">
    <source>
        <dbReference type="ARBA" id="ARBA00013010"/>
    </source>
</evidence>
<dbReference type="GO" id="GO:0050094">
    <property type="term" value="F:methionine-glyoxylate transaminase activity"/>
    <property type="evidence" value="ECO:0007669"/>
    <property type="project" value="UniProtKB-EC"/>
</dbReference>
<comment type="pathway">
    <text evidence="27">Amino-acid degradation; L-lysine degradation via saccharopine pathway; glutaryl-CoA from L-lysine: step 4/6.</text>
</comment>
<keyword evidence="6" id="KW-0808">Transferase</keyword>
<comment type="catalytic activity">
    <reaction evidence="11">
        <text>L-2-aminoadipate + glyoxylate = 2-oxoadipate + glycine</text>
        <dbReference type="Rhea" id="RHEA:69112"/>
        <dbReference type="ChEBI" id="CHEBI:36655"/>
        <dbReference type="ChEBI" id="CHEBI:57305"/>
        <dbReference type="ChEBI" id="CHEBI:57499"/>
        <dbReference type="ChEBI" id="CHEBI:58672"/>
    </reaction>
    <physiologicalReaction direction="left-to-right" evidence="11">
        <dbReference type="Rhea" id="RHEA:69113"/>
    </physiologicalReaction>
</comment>
<dbReference type="GO" id="GO:0005759">
    <property type="term" value="C:mitochondrial matrix"/>
    <property type="evidence" value="ECO:0007669"/>
    <property type="project" value="UniProtKB-ARBA"/>
</dbReference>
<reference evidence="43" key="3">
    <citation type="submission" date="2025-09" db="UniProtKB">
        <authorList>
            <consortium name="Ensembl"/>
        </authorList>
    </citation>
    <scope>IDENTIFICATION</scope>
</reference>
<reference evidence="43" key="2">
    <citation type="submission" date="2025-08" db="UniProtKB">
        <authorList>
            <consortium name="Ensembl"/>
        </authorList>
    </citation>
    <scope>IDENTIFICATION</scope>
</reference>
<comment type="similarity">
    <text evidence="2">Belongs to the class-I pyridoxal-phosphate-dependent aminotransferase family.</text>
</comment>
<comment type="catalytic activity">
    <reaction evidence="22">
        <text>L-leucine + glyoxylate = 4-methyl-2-oxopentanoate + glycine</text>
        <dbReference type="Rhea" id="RHEA:69128"/>
        <dbReference type="ChEBI" id="CHEBI:17865"/>
        <dbReference type="ChEBI" id="CHEBI:36655"/>
        <dbReference type="ChEBI" id="CHEBI:57305"/>
        <dbReference type="ChEBI" id="CHEBI:57427"/>
    </reaction>
</comment>
<feature type="domain" description="Aminotransferase class I/classII large" evidence="42">
    <location>
        <begin position="65"/>
        <end position="430"/>
    </location>
</feature>
<dbReference type="InterPro" id="IPR015421">
    <property type="entry name" value="PyrdxlP-dep_Trfase_major"/>
</dbReference>
<evidence type="ECO:0000256" key="25">
    <source>
        <dbReference type="ARBA" id="ARBA00052831"/>
    </source>
</evidence>
<dbReference type="GO" id="GO:1901605">
    <property type="term" value="P:alpha-amino acid metabolic process"/>
    <property type="evidence" value="ECO:0007669"/>
    <property type="project" value="TreeGrafter"/>
</dbReference>
<evidence type="ECO:0000256" key="19">
    <source>
        <dbReference type="ARBA" id="ARBA00052393"/>
    </source>
</evidence>
<gene>
    <name evidence="43" type="primary">AADAT</name>
    <name evidence="43" type="synonym">aadat</name>
</gene>
<dbReference type="FunFam" id="3.90.1150.10:FF:000166">
    <property type="entry name" value="Kynurenine/alpha-aminoadipate aminotransferase, mitochondrial"/>
    <property type="match status" value="1"/>
</dbReference>
<dbReference type="GO" id="GO:0030170">
    <property type="term" value="F:pyridoxal phosphate binding"/>
    <property type="evidence" value="ECO:0007669"/>
    <property type="project" value="InterPro"/>
</dbReference>
<evidence type="ECO:0000259" key="42">
    <source>
        <dbReference type="Pfam" id="PF00155"/>
    </source>
</evidence>
<comment type="cofactor">
    <cofactor evidence="1">
        <name>pyridoxal 5'-phosphate</name>
        <dbReference type="ChEBI" id="CHEBI:597326"/>
    </cofactor>
</comment>
<dbReference type="SUPFAM" id="SSF53383">
    <property type="entry name" value="PLP-dependent transferases"/>
    <property type="match status" value="1"/>
</dbReference>
<dbReference type="EC" id="2.6.1.4" evidence="28"/>
<dbReference type="GO" id="GO:0047315">
    <property type="term" value="F:kynurenine-glyoxylate transaminase activity"/>
    <property type="evidence" value="ECO:0007669"/>
    <property type="project" value="UniProtKB-EC"/>
</dbReference>
<evidence type="ECO:0000256" key="1">
    <source>
        <dbReference type="ARBA" id="ARBA00001933"/>
    </source>
</evidence>
<comment type="catalytic activity">
    <reaction evidence="19">
        <text>L-tryptophan + glyoxylate = indole-3-pyruvate + glycine</text>
        <dbReference type="Rhea" id="RHEA:69124"/>
        <dbReference type="ChEBI" id="CHEBI:17640"/>
        <dbReference type="ChEBI" id="CHEBI:36655"/>
        <dbReference type="ChEBI" id="CHEBI:57305"/>
        <dbReference type="ChEBI" id="CHEBI:57912"/>
    </reaction>
</comment>
<evidence type="ECO:0000256" key="30">
    <source>
        <dbReference type="ARBA" id="ARBA00067059"/>
    </source>
</evidence>
<evidence type="ECO:0000256" key="6">
    <source>
        <dbReference type="ARBA" id="ARBA00022679"/>
    </source>
</evidence>
<dbReference type="InterPro" id="IPR004839">
    <property type="entry name" value="Aminotransferase_I/II_large"/>
</dbReference>
<comment type="catalytic activity">
    <reaction evidence="21">
        <text>glyoxylate + L-methionine = 4-methylsulfanyl-2-oxobutanoate + glycine</text>
        <dbReference type="Rhea" id="RHEA:22884"/>
        <dbReference type="ChEBI" id="CHEBI:16723"/>
        <dbReference type="ChEBI" id="CHEBI:36655"/>
        <dbReference type="ChEBI" id="CHEBI:57305"/>
        <dbReference type="ChEBI" id="CHEBI:57844"/>
        <dbReference type="EC" id="2.6.1.73"/>
    </reaction>
</comment>
<dbReference type="EC" id="2.6.1.63" evidence="4"/>
<evidence type="ECO:0000256" key="24">
    <source>
        <dbReference type="ARBA" id="ARBA00052580"/>
    </source>
</evidence>
<evidence type="ECO:0000256" key="41">
    <source>
        <dbReference type="ARBA" id="ARBA00083735"/>
    </source>
</evidence>
<evidence type="ECO:0000256" key="28">
    <source>
        <dbReference type="ARBA" id="ARBA00066546"/>
    </source>
</evidence>
<dbReference type="EC" id="2.6.1.39" evidence="29"/>
<dbReference type="GO" id="GO:0047536">
    <property type="term" value="F:2-aminoadipate transaminase activity"/>
    <property type="evidence" value="ECO:0007669"/>
    <property type="project" value="UniProtKB-EC"/>
</dbReference>
<comment type="catalytic activity">
    <reaction evidence="8">
        <text>L-kynurenine + 2-oxoglutarate = kynurenate + L-glutamate + H2O</text>
        <dbReference type="Rhea" id="RHEA:65560"/>
        <dbReference type="ChEBI" id="CHEBI:15377"/>
        <dbReference type="ChEBI" id="CHEBI:16810"/>
        <dbReference type="ChEBI" id="CHEBI:29985"/>
        <dbReference type="ChEBI" id="CHEBI:57959"/>
        <dbReference type="ChEBI" id="CHEBI:58454"/>
        <dbReference type="EC" id="2.6.1.7"/>
    </reaction>
    <physiologicalReaction direction="left-to-right" evidence="8">
        <dbReference type="Rhea" id="RHEA:65561"/>
    </physiologicalReaction>
</comment>
<evidence type="ECO:0000256" key="26">
    <source>
        <dbReference type="ARBA" id="ARBA00056991"/>
    </source>
</evidence>
<dbReference type="PANTHER" id="PTHR42790:SF19">
    <property type="entry name" value="KYNURENINE_ALPHA-AMINOADIPATE AMINOTRANSFERASE, MITOCHONDRIAL"/>
    <property type="match status" value="1"/>
</dbReference>
<dbReference type="AlphaFoldDB" id="A0A671W4D8"/>
<keyword evidence="7" id="KW-0663">Pyridoxal phosphate</keyword>
<comment type="catalytic activity">
    <reaction evidence="20">
        <text>glyoxylate + L-phenylalanine = 3-phenylpyruvate + glycine</text>
        <dbReference type="Rhea" id="RHEA:69120"/>
        <dbReference type="ChEBI" id="CHEBI:18005"/>
        <dbReference type="ChEBI" id="CHEBI:36655"/>
        <dbReference type="ChEBI" id="CHEBI:57305"/>
        <dbReference type="ChEBI" id="CHEBI:58095"/>
    </reaction>
</comment>
<evidence type="ECO:0000256" key="2">
    <source>
        <dbReference type="ARBA" id="ARBA00007441"/>
    </source>
</evidence>
<evidence type="ECO:0000256" key="38">
    <source>
        <dbReference type="ARBA" id="ARBA00082796"/>
    </source>
</evidence>
<dbReference type="InterPro" id="IPR015424">
    <property type="entry name" value="PyrdxlP-dep_Trfase"/>
</dbReference>
<evidence type="ECO:0000256" key="12">
    <source>
        <dbReference type="ARBA" id="ARBA00051090"/>
    </source>
</evidence>
<keyword evidence="44" id="KW-1185">Reference proteome</keyword>
<evidence type="ECO:0000256" key="3">
    <source>
        <dbReference type="ARBA" id="ARBA00012751"/>
    </source>
</evidence>
<evidence type="ECO:0000256" key="36">
    <source>
        <dbReference type="ARBA" id="ARBA00082040"/>
    </source>
</evidence>
<dbReference type="Ensembl" id="ENSSAUT00010034565.1">
    <property type="protein sequence ID" value="ENSSAUP00010032822.1"/>
    <property type="gene ID" value="ENSSAUG00010013886.1"/>
</dbReference>
<reference evidence="43" key="1">
    <citation type="submission" date="2021-04" db="EMBL/GenBank/DDBJ databases">
        <authorList>
            <consortium name="Wellcome Sanger Institute Data Sharing"/>
        </authorList>
    </citation>
    <scope>NUCLEOTIDE SEQUENCE [LARGE SCALE GENOMIC DNA]</scope>
</reference>
<comment type="catalytic activity">
    <reaction evidence="10">
        <text>L-tyrosine + glyoxylate = 3-(4-hydroxyphenyl)pyruvate + glycine</text>
        <dbReference type="Rhea" id="RHEA:69116"/>
        <dbReference type="ChEBI" id="CHEBI:36242"/>
        <dbReference type="ChEBI" id="CHEBI:36655"/>
        <dbReference type="ChEBI" id="CHEBI:57305"/>
        <dbReference type="ChEBI" id="CHEBI:58315"/>
    </reaction>
</comment>
<evidence type="ECO:0000256" key="37">
    <source>
        <dbReference type="ARBA" id="ARBA00082705"/>
    </source>
</evidence>
<evidence type="ECO:0000256" key="7">
    <source>
        <dbReference type="ARBA" id="ARBA00022898"/>
    </source>
</evidence>
<name>A0A671W4D8_SPAAU</name>
<dbReference type="InterPro" id="IPR050859">
    <property type="entry name" value="Class-I_PLP-dep_aminotransf"/>
</dbReference>
<evidence type="ECO:0000256" key="13">
    <source>
        <dbReference type="ARBA" id="ARBA00051184"/>
    </source>
</evidence>
<comment type="catalytic activity">
    <reaction evidence="9">
        <text>L-kynurenine + glyoxylate = kynurenate + glycine + H2O</text>
        <dbReference type="Rhea" id="RHEA:65896"/>
        <dbReference type="ChEBI" id="CHEBI:15377"/>
        <dbReference type="ChEBI" id="CHEBI:36655"/>
        <dbReference type="ChEBI" id="CHEBI:57305"/>
        <dbReference type="ChEBI" id="CHEBI:57959"/>
        <dbReference type="ChEBI" id="CHEBI:58454"/>
        <dbReference type="EC" id="2.6.1.63"/>
    </reaction>
    <physiologicalReaction direction="left-to-right" evidence="9">
        <dbReference type="Rhea" id="RHEA:65897"/>
    </physiologicalReaction>
</comment>
<dbReference type="CDD" id="cd00609">
    <property type="entry name" value="AAT_like"/>
    <property type="match status" value="1"/>
</dbReference>
<evidence type="ECO:0000256" key="31">
    <source>
        <dbReference type="ARBA" id="ARBA00074091"/>
    </source>
</evidence>
<evidence type="ECO:0000256" key="20">
    <source>
        <dbReference type="ARBA" id="ARBA00052400"/>
    </source>
</evidence>
<comment type="catalytic activity">
    <reaction evidence="13">
        <text>4-methylsulfanyl-2-oxobutanoate + L-kynurenine = kynurenate + L-methionine + H2O</text>
        <dbReference type="Rhea" id="RHEA:69096"/>
        <dbReference type="ChEBI" id="CHEBI:15377"/>
        <dbReference type="ChEBI" id="CHEBI:16723"/>
        <dbReference type="ChEBI" id="CHEBI:57844"/>
        <dbReference type="ChEBI" id="CHEBI:57959"/>
        <dbReference type="ChEBI" id="CHEBI:58454"/>
    </reaction>
    <physiologicalReaction direction="left-to-right" evidence="13">
        <dbReference type="Rhea" id="RHEA:69097"/>
    </physiologicalReaction>
</comment>
<evidence type="ECO:0000256" key="15">
    <source>
        <dbReference type="ARBA" id="ARBA00051759"/>
    </source>
</evidence>
<evidence type="ECO:0000256" key="14">
    <source>
        <dbReference type="ARBA" id="ARBA00051742"/>
    </source>
</evidence>
<evidence type="ECO:0000256" key="16">
    <source>
        <dbReference type="ARBA" id="ARBA00051879"/>
    </source>
</evidence>
<accession>A0A671W4D8</accession>
<evidence type="ECO:0000313" key="43">
    <source>
        <dbReference type="Ensembl" id="ENSSAUP00010032822.1"/>
    </source>
</evidence>
<evidence type="ECO:0000256" key="5">
    <source>
        <dbReference type="ARBA" id="ARBA00022576"/>
    </source>
</evidence>
<dbReference type="EC" id="2.6.1.73" evidence="30"/>
<evidence type="ECO:0000256" key="34">
    <source>
        <dbReference type="ARBA" id="ARBA00080916"/>
    </source>
</evidence>
<evidence type="ECO:0000256" key="27">
    <source>
        <dbReference type="ARBA" id="ARBA00060610"/>
    </source>
</evidence>
<comment type="catalytic activity">
    <reaction evidence="17">
        <text>indole-3-pyruvate + L-kynurenine = kynurenate + L-tryptophan + H2O</text>
        <dbReference type="Rhea" id="RHEA:66052"/>
        <dbReference type="ChEBI" id="CHEBI:15377"/>
        <dbReference type="ChEBI" id="CHEBI:17640"/>
        <dbReference type="ChEBI" id="CHEBI:57912"/>
        <dbReference type="ChEBI" id="CHEBI:57959"/>
        <dbReference type="ChEBI" id="CHEBI:58454"/>
    </reaction>
    <physiologicalReaction direction="left-to-right" evidence="17">
        <dbReference type="Rhea" id="RHEA:66053"/>
    </physiologicalReaction>
</comment>
<comment type="catalytic activity">
    <reaction evidence="14">
        <text>2-oxo-3-sulfanylpropanoate + L-kynurenine = kynurenate + L-cysteine + H2O</text>
        <dbReference type="Rhea" id="RHEA:69104"/>
        <dbReference type="ChEBI" id="CHEBI:15377"/>
        <dbReference type="ChEBI" id="CHEBI:35235"/>
        <dbReference type="ChEBI" id="CHEBI:57678"/>
        <dbReference type="ChEBI" id="CHEBI:57959"/>
        <dbReference type="ChEBI" id="CHEBI:58454"/>
    </reaction>
    <physiologicalReaction direction="left-to-right" evidence="14">
        <dbReference type="Rhea" id="RHEA:69105"/>
    </physiologicalReaction>
</comment>
<protein>
    <recommendedName>
        <fullName evidence="31">Kynurenine/alpha-aminoadipate aminotransferase, mitochondrial</fullName>
        <ecNumber evidence="29">2.6.1.39</ecNumber>
        <ecNumber evidence="28">2.6.1.4</ecNumber>
        <ecNumber evidence="4">2.6.1.63</ecNumber>
        <ecNumber evidence="3">2.6.1.7</ecNumber>
        <ecNumber evidence="30">2.6.1.73</ecNumber>
    </recommendedName>
    <alternativeName>
        <fullName evidence="41">2-aminoadipate aminotransferase</fullName>
    </alternativeName>
    <alternativeName>
        <fullName evidence="34">2-aminoadipate transaminase</fullName>
    </alternativeName>
    <alternativeName>
        <fullName evidence="37">Alpha-aminoadipate aminotransferase</fullName>
    </alternativeName>
    <alternativeName>
        <fullName evidence="36">Glycine transaminase AADAT</fullName>
    </alternativeName>
    <alternativeName>
        <fullName evidence="40">Kynurenine aminotransferase II</fullName>
    </alternativeName>
    <alternativeName>
        <fullName evidence="35">Kynurenine--glyoxylate transaminase AADAT</fullName>
    </alternativeName>
    <alternativeName>
        <fullName evidence="38">Kynurenine--oxoglutarate aminotransferase II</fullName>
    </alternativeName>
    <alternativeName>
        <fullName evidence="39">Kynurenine--oxoglutarate transaminase 2</fullName>
    </alternativeName>
    <alternativeName>
        <fullName evidence="33">Kynurenine--oxoglutarate transaminase II</fullName>
    </alternativeName>
    <alternativeName>
        <fullName evidence="32">Methionine--glyoxylate transaminase AADAT</fullName>
    </alternativeName>
</protein>
<comment type="catalytic activity">
    <reaction evidence="24">
        <text>3-phenylpyruvate + L-kynurenine = kynurenate + L-phenylalanine + H2O</text>
        <dbReference type="Rhea" id="RHEA:66092"/>
        <dbReference type="ChEBI" id="CHEBI:15377"/>
        <dbReference type="ChEBI" id="CHEBI:18005"/>
        <dbReference type="ChEBI" id="CHEBI:57959"/>
        <dbReference type="ChEBI" id="CHEBI:58095"/>
        <dbReference type="ChEBI" id="CHEBI:58454"/>
    </reaction>
    <physiologicalReaction direction="left-to-right" evidence="24">
        <dbReference type="Rhea" id="RHEA:66093"/>
    </physiologicalReaction>
</comment>
<comment type="catalytic activity">
    <reaction evidence="15">
        <text>2-oxoadipate + L-kynurenine = L-2-aminoadipate + kynurenate + H2O</text>
        <dbReference type="Rhea" id="RHEA:70047"/>
        <dbReference type="ChEBI" id="CHEBI:15377"/>
        <dbReference type="ChEBI" id="CHEBI:57499"/>
        <dbReference type="ChEBI" id="CHEBI:57959"/>
        <dbReference type="ChEBI" id="CHEBI:58454"/>
        <dbReference type="ChEBI" id="CHEBI:58672"/>
    </reaction>
    <physiologicalReaction direction="left-to-right" evidence="15">
        <dbReference type="Rhea" id="RHEA:70048"/>
    </physiologicalReaction>
</comment>
<comment type="catalytic activity">
    <reaction evidence="16">
        <text>2-oxobutanoate + L-kynurenine = (2S)-2-aminobutanoate + kynurenate + H2O</text>
        <dbReference type="Rhea" id="RHEA:66044"/>
        <dbReference type="ChEBI" id="CHEBI:15377"/>
        <dbReference type="ChEBI" id="CHEBI:16763"/>
        <dbReference type="ChEBI" id="CHEBI:57959"/>
        <dbReference type="ChEBI" id="CHEBI:58454"/>
        <dbReference type="ChEBI" id="CHEBI:74359"/>
    </reaction>
    <physiologicalReaction direction="left-to-right" evidence="16">
        <dbReference type="Rhea" id="RHEA:66045"/>
    </physiologicalReaction>
</comment>
<evidence type="ECO:0000256" key="35">
    <source>
        <dbReference type="ARBA" id="ARBA00081438"/>
    </source>
</evidence>
<evidence type="ECO:0000256" key="10">
    <source>
        <dbReference type="ARBA" id="ARBA00050142"/>
    </source>
</evidence>
<dbReference type="GeneTree" id="ENSGT00390000004594"/>
<dbReference type="Proteomes" id="UP000472265">
    <property type="component" value="Chromosome 10"/>
</dbReference>
<evidence type="ECO:0000256" key="23">
    <source>
        <dbReference type="ARBA" id="ARBA00052537"/>
    </source>
</evidence>
<evidence type="ECO:0000256" key="40">
    <source>
        <dbReference type="ARBA" id="ARBA00083286"/>
    </source>
</evidence>
<evidence type="ECO:0000256" key="22">
    <source>
        <dbReference type="ARBA" id="ARBA00052518"/>
    </source>
</evidence>
<evidence type="ECO:0000256" key="9">
    <source>
        <dbReference type="ARBA" id="ARBA00047677"/>
    </source>
</evidence>
<evidence type="ECO:0000256" key="18">
    <source>
        <dbReference type="ARBA" id="ARBA00052128"/>
    </source>
</evidence>
<evidence type="ECO:0000256" key="32">
    <source>
        <dbReference type="ARBA" id="ARBA00075068"/>
    </source>
</evidence>
<evidence type="ECO:0000256" key="33">
    <source>
        <dbReference type="ARBA" id="ARBA00080697"/>
    </source>
</evidence>
<evidence type="ECO:0000256" key="8">
    <source>
        <dbReference type="ARBA" id="ARBA00047478"/>
    </source>
</evidence>
<evidence type="ECO:0000256" key="11">
    <source>
        <dbReference type="ARBA" id="ARBA00050937"/>
    </source>
</evidence>
<comment type="catalytic activity">
    <reaction evidence="12">
        <text>2-oxopentanoate + L-kynurenine = L-2-aminopentanoate + kynurenate + H2O</text>
        <dbReference type="Rhea" id="RHEA:66076"/>
        <dbReference type="ChEBI" id="CHEBI:15377"/>
        <dbReference type="ChEBI" id="CHEBI:28644"/>
        <dbReference type="ChEBI" id="CHEBI:57959"/>
        <dbReference type="ChEBI" id="CHEBI:58441"/>
        <dbReference type="ChEBI" id="CHEBI:58454"/>
    </reaction>
    <physiologicalReaction direction="left-to-right" evidence="12">
        <dbReference type="Rhea" id="RHEA:66077"/>
    </physiologicalReaction>
</comment>
<dbReference type="EC" id="2.6.1.7" evidence="3"/>
<organism evidence="43 44">
    <name type="scientific">Sparus aurata</name>
    <name type="common">Gilthead sea bream</name>
    <dbReference type="NCBI Taxonomy" id="8175"/>
    <lineage>
        <taxon>Eukaryota</taxon>
        <taxon>Metazoa</taxon>
        <taxon>Chordata</taxon>
        <taxon>Craniata</taxon>
        <taxon>Vertebrata</taxon>
        <taxon>Euteleostomi</taxon>
        <taxon>Actinopterygii</taxon>
        <taxon>Neopterygii</taxon>
        <taxon>Teleostei</taxon>
        <taxon>Neoteleostei</taxon>
        <taxon>Acanthomorphata</taxon>
        <taxon>Eupercaria</taxon>
        <taxon>Spariformes</taxon>
        <taxon>Sparidae</taxon>
        <taxon>Sparus</taxon>
    </lineage>
</organism>
<evidence type="ECO:0000256" key="39">
    <source>
        <dbReference type="ARBA" id="ARBA00083236"/>
    </source>
</evidence>
<evidence type="ECO:0000256" key="17">
    <source>
        <dbReference type="ARBA" id="ARBA00052124"/>
    </source>
</evidence>
<evidence type="ECO:0000256" key="21">
    <source>
        <dbReference type="ARBA" id="ARBA00052404"/>
    </source>
</evidence>
<dbReference type="PANTHER" id="PTHR42790">
    <property type="entry name" value="AMINOTRANSFERASE"/>
    <property type="match status" value="1"/>
</dbReference>
<dbReference type="Gene3D" id="3.40.640.10">
    <property type="entry name" value="Type I PLP-dependent aspartate aminotransferase-like (Major domain)"/>
    <property type="match status" value="1"/>
</dbReference>
<comment type="catalytic activity">
    <reaction evidence="18">
        <text>2-oxohexanoate + L-kynurenine = L-2-aminohexanoate + kynurenate + H2O</text>
        <dbReference type="Rhea" id="RHEA:66060"/>
        <dbReference type="ChEBI" id="CHEBI:15377"/>
        <dbReference type="ChEBI" id="CHEBI:35177"/>
        <dbReference type="ChEBI" id="CHEBI:57959"/>
        <dbReference type="ChEBI" id="CHEBI:58454"/>
        <dbReference type="ChEBI" id="CHEBI:58455"/>
    </reaction>
    <physiologicalReaction direction="left-to-right" evidence="18">
        <dbReference type="Rhea" id="RHEA:66061"/>
    </physiologicalReaction>
</comment>
<evidence type="ECO:0000256" key="29">
    <source>
        <dbReference type="ARBA" id="ARBA00067027"/>
    </source>
</evidence>
<proteinExistence type="inferred from homology"/>
<comment type="function">
    <text evidence="26">Transaminase with broad substrate specificity. Has transaminase activity towards aminoadipate, kynurenine, methionine and glutamate. Shows activity also towards tryptophan, aspartate and hydroxykynurenine. Accepts a variety of oxo-acids as amino-group acceptors, with a preference for 2-oxoglutarate, 2-oxocaproic acid, phenylpyruvate and alpha-oxo-gamma-methiol butyric acid. Can also use glyoxylate as amino-group acceptor (in vitro).</text>
</comment>
<dbReference type="GO" id="GO:0016212">
    <property type="term" value="F:kynurenine-oxoglutarate transaminase activity"/>
    <property type="evidence" value="ECO:0007669"/>
    <property type="project" value="UniProtKB-EC"/>
</dbReference>
<dbReference type="GO" id="GO:0047958">
    <property type="term" value="F:glycine:2-oxoglutarate aminotransferase activity"/>
    <property type="evidence" value="ECO:0007669"/>
    <property type="project" value="UniProtKB-EC"/>
</dbReference>
<evidence type="ECO:0000313" key="44">
    <source>
        <dbReference type="Proteomes" id="UP000472265"/>
    </source>
</evidence>